<evidence type="ECO:0000313" key="1">
    <source>
        <dbReference type="EMBL" id="KAI0088735.1"/>
    </source>
</evidence>
<comment type="caution">
    <text evidence="1">The sequence shown here is derived from an EMBL/GenBank/DDBJ whole genome shotgun (WGS) entry which is preliminary data.</text>
</comment>
<protein>
    <submittedName>
        <fullName evidence="1">Uncharacterized protein</fullName>
    </submittedName>
</protein>
<evidence type="ECO:0000313" key="2">
    <source>
        <dbReference type="Proteomes" id="UP001055072"/>
    </source>
</evidence>
<gene>
    <name evidence="1" type="ORF">BDY19DRAFT_993578</name>
</gene>
<name>A0ACB8U444_9APHY</name>
<dbReference type="EMBL" id="MU274912">
    <property type="protein sequence ID" value="KAI0088735.1"/>
    <property type="molecule type" value="Genomic_DNA"/>
</dbReference>
<accession>A0ACB8U444</accession>
<dbReference type="Proteomes" id="UP001055072">
    <property type="component" value="Unassembled WGS sequence"/>
</dbReference>
<organism evidence="1 2">
    <name type="scientific">Irpex rosettiformis</name>
    <dbReference type="NCBI Taxonomy" id="378272"/>
    <lineage>
        <taxon>Eukaryota</taxon>
        <taxon>Fungi</taxon>
        <taxon>Dikarya</taxon>
        <taxon>Basidiomycota</taxon>
        <taxon>Agaricomycotina</taxon>
        <taxon>Agaricomycetes</taxon>
        <taxon>Polyporales</taxon>
        <taxon>Irpicaceae</taxon>
        <taxon>Irpex</taxon>
    </lineage>
</organism>
<keyword evidence="2" id="KW-1185">Reference proteome</keyword>
<proteinExistence type="predicted"/>
<sequence length="114" mass="12841">MDIAKQLEAGDEYVELDQQNPGLQWEKLKTDSPYGFDAVVEATGVEKIAQDGISYDKALVYRPPSKIFSDEITYYQILGSFSQAYCFHRAVAYLDGGKVKVKGLVTDVFKLEDY</sequence>
<reference evidence="1" key="1">
    <citation type="journal article" date="2021" name="Environ. Microbiol.">
        <title>Gene family expansions and transcriptome signatures uncover fungal adaptations to wood decay.</title>
        <authorList>
            <person name="Hage H."/>
            <person name="Miyauchi S."/>
            <person name="Viragh M."/>
            <person name="Drula E."/>
            <person name="Min B."/>
            <person name="Chaduli D."/>
            <person name="Navarro D."/>
            <person name="Favel A."/>
            <person name="Norest M."/>
            <person name="Lesage-Meessen L."/>
            <person name="Balint B."/>
            <person name="Merenyi Z."/>
            <person name="de Eugenio L."/>
            <person name="Morin E."/>
            <person name="Martinez A.T."/>
            <person name="Baldrian P."/>
            <person name="Stursova M."/>
            <person name="Martinez M.J."/>
            <person name="Novotny C."/>
            <person name="Magnuson J.K."/>
            <person name="Spatafora J.W."/>
            <person name="Maurice S."/>
            <person name="Pangilinan J."/>
            <person name="Andreopoulos W."/>
            <person name="LaButti K."/>
            <person name="Hundley H."/>
            <person name="Na H."/>
            <person name="Kuo A."/>
            <person name="Barry K."/>
            <person name="Lipzen A."/>
            <person name="Henrissat B."/>
            <person name="Riley R."/>
            <person name="Ahrendt S."/>
            <person name="Nagy L.G."/>
            <person name="Grigoriev I.V."/>
            <person name="Martin F."/>
            <person name="Rosso M.N."/>
        </authorList>
    </citation>
    <scope>NUCLEOTIDE SEQUENCE</scope>
    <source>
        <strain evidence="1">CBS 384.51</strain>
    </source>
</reference>